<keyword evidence="2" id="KW-0804">Transcription</keyword>
<evidence type="ECO:0000313" key="5">
    <source>
        <dbReference type="EMBL" id="MBB5320517.1"/>
    </source>
</evidence>
<accession>A0A840UI68</accession>
<dbReference type="SUPFAM" id="SSF46689">
    <property type="entry name" value="Homeodomain-like"/>
    <property type="match status" value="2"/>
</dbReference>
<dbReference type="RefSeq" id="WP_183700380.1">
    <property type="nucleotide sequence ID" value="NZ_JACHFE010000002.1"/>
</dbReference>
<keyword evidence="6" id="KW-1185">Reference proteome</keyword>
<dbReference type="PANTHER" id="PTHR43436">
    <property type="entry name" value="ARAC-FAMILY TRANSCRIPTIONAL REGULATOR"/>
    <property type="match status" value="1"/>
</dbReference>
<dbReference type="PANTHER" id="PTHR43436:SF1">
    <property type="entry name" value="TRANSCRIPTIONAL REGULATORY PROTEIN"/>
    <property type="match status" value="1"/>
</dbReference>
<dbReference type="Pfam" id="PF12833">
    <property type="entry name" value="HTH_18"/>
    <property type="match status" value="1"/>
</dbReference>
<dbReference type="Pfam" id="PF06719">
    <property type="entry name" value="AraC_N"/>
    <property type="match status" value="1"/>
</dbReference>
<dbReference type="Proteomes" id="UP000591735">
    <property type="component" value="Unassembled WGS sequence"/>
</dbReference>
<dbReference type="SMART" id="SM00342">
    <property type="entry name" value="HTH_ARAC"/>
    <property type="match status" value="1"/>
</dbReference>
<dbReference type="InterPro" id="IPR018060">
    <property type="entry name" value="HTH_AraC"/>
</dbReference>
<dbReference type="AlphaFoldDB" id="A0A840UI68"/>
<sequence>MASNGTSGNTGQTAAGPDERSGASGLAARIDRLTQPETRVDTPIRGLSLHRWERPTEPTSYMLAPSICLIGQGQKRIFLGEEMYVYDADHFLITSVDLPVVSQIVEASPDEPYVGLTMEMDLRLIAQLMLEHPSPDQSRCPDKLGIAVSRISMPLQDAFSRLLALLENPEDIPALAPLIKQEIFYRLLQSDQGARLRQITSIGNHSYQVARSIDWLKENFSKPVKVEDLARRAGMSVSAFHNHFRSMTAMSPLQFQKKIRLSEARRLMLADHLDASRAAFEVGYESPSQFSREYSRLFGMPPVRDIKRLVQDASGAA</sequence>
<dbReference type="EMBL" id="JACHFE010000002">
    <property type="protein sequence ID" value="MBB5320517.1"/>
    <property type="molecule type" value="Genomic_DNA"/>
</dbReference>
<dbReference type="InterPro" id="IPR009057">
    <property type="entry name" value="Homeodomain-like_sf"/>
</dbReference>
<dbReference type="Gene3D" id="1.10.10.60">
    <property type="entry name" value="Homeodomain-like"/>
    <property type="match status" value="1"/>
</dbReference>
<name>A0A840UI68_9GAMM</name>
<feature type="compositionally biased region" description="Basic and acidic residues" evidence="3">
    <location>
        <begin position="29"/>
        <end position="39"/>
    </location>
</feature>
<proteinExistence type="predicted"/>
<feature type="compositionally biased region" description="Polar residues" evidence="3">
    <location>
        <begin position="1"/>
        <end position="13"/>
    </location>
</feature>
<evidence type="ECO:0000256" key="2">
    <source>
        <dbReference type="ARBA" id="ARBA00023163"/>
    </source>
</evidence>
<evidence type="ECO:0000313" key="6">
    <source>
        <dbReference type="Proteomes" id="UP000591735"/>
    </source>
</evidence>
<reference evidence="5 6" key="1">
    <citation type="submission" date="2020-08" db="EMBL/GenBank/DDBJ databases">
        <title>Genomic Encyclopedia of Type Strains, Phase IV (KMG-IV): sequencing the most valuable type-strain genomes for metagenomic binning, comparative biology and taxonomic classification.</title>
        <authorList>
            <person name="Goeker M."/>
        </authorList>
    </citation>
    <scope>NUCLEOTIDE SEQUENCE [LARGE SCALE GENOMIC DNA]</scope>
    <source>
        <strain evidence="5 6">DSM 22359</strain>
    </source>
</reference>
<protein>
    <submittedName>
        <fullName evidence="5">AraC-like DNA-binding protein</fullName>
    </submittedName>
</protein>
<keyword evidence="1" id="KW-0805">Transcription regulation</keyword>
<gene>
    <name evidence="5" type="ORF">HNR38_000989</name>
</gene>
<dbReference type="GO" id="GO:0043565">
    <property type="term" value="F:sequence-specific DNA binding"/>
    <property type="evidence" value="ECO:0007669"/>
    <property type="project" value="InterPro"/>
</dbReference>
<dbReference type="InterPro" id="IPR009594">
    <property type="entry name" value="Tscrpt_reg_HTH_AraC_N"/>
</dbReference>
<feature type="domain" description="HTH araC/xylS-type" evidence="4">
    <location>
        <begin position="210"/>
        <end position="308"/>
    </location>
</feature>
<evidence type="ECO:0000259" key="4">
    <source>
        <dbReference type="PROSITE" id="PS01124"/>
    </source>
</evidence>
<dbReference type="GO" id="GO:0003700">
    <property type="term" value="F:DNA-binding transcription factor activity"/>
    <property type="evidence" value="ECO:0007669"/>
    <property type="project" value="InterPro"/>
</dbReference>
<evidence type="ECO:0000256" key="1">
    <source>
        <dbReference type="ARBA" id="ARBA00023015"/>
    </source>
</evidence>
<feature type="region of interest" description="Disordered" evidence="3">
    <location>
        <begin position="1"/>
        <end position="39"/>
    </location>
</feature>
<keyword evidence="5" id="KW-0238">DNA-binding</keyword>
<dbReference type="PROSITE" id="PS01124">
    <property type="entry name" value="HTH_ARAC_FAMILY_2"/>
    <property type="match status" value="1"/>
</dbReference>
<organism evidence="5 6">
    <name type="scientific">Marinobacter oulmenensis</name>
    <dbReference type="NCBI Taxonomy" id="643747"/>
    <lineage>
        <taxon>Bacteria</taxon>
        <taxon>Pseudomonadati</taxon>
        <taxon>Pseudomonadota</taxon>
        <taxon>Gammaproteobacteria</taxon>
        <taxon>Pseudomonadales</taxon>
        <taxon>Marinobacteraceae</taxon>
        <taxon>Marinobacter</taxon>
    </lineage>
</organism>
<evidence type="ECO:0000256" key="3">
    <source>
        <dbReference type="SAM" id="MobiDB-lite"/>
    </source>
</evidence>
<comment type="caution">
    <text evidence="5">The sequence shown here is derived from an EMBL/GenBank/DDBJ whole genome shotgun (WGS) entry which is preliminary data.</text>
</comment>